<dbReference type="SUPFAM" id="SSF88713">
    <property type="entry name" value="Glycoside hydrolase/deacetylase"/>
    <property type="match status" value="1"/>
</dbReference>
<evidence type="ECO:0008006" key="2">
    <source>
        <dbReference type="Google" id="ProtNLM"/>
    </source>
</evidence>
<dbReference type="GO" id="GO:0005975">
    <property type="term" value="P:carbohydrate metabolic process"/>
    <property type="evidence" value="ECO:0007669"/>
    <property type="project" value="InterPro"/>
</dbReference>
<organism evidence="1">
    <name type="scientific">Spongospora subterranea</name>
    <dbReference type="NCBI Taxonomy" id="70186"/>
    <lineage>
        <taxon>Eukaryota</taxon>
        <taxon>Sar</taxon>
        <taxon>Rhizaria</taxon>
        <taxon>Endomyxa</taxon>
        <taxon>Phytomyxea</taxon>
        <taxon>Plasmodiophorida</taxon>
        <taxon>Plasmodiophoridae</taxon>
        <taxon>Spongospora</taxon>
    </lineage>
</organism>
<sequence>MTIAMWNVDPSDFSNPTDSAQAIRDRVVQQFESLVGIGNSAIVLLHEEEAGKRPGLVTMLVEYFQGLKYTFVTVPQCYNNCGQAICGGLDTGVTFMGVESFFFP</sequence>
<protein>
    <recommendedName>
        <fullName evidence="2">NodB homology domain-containing protein</fullName>
    </recommendedName>
</protein>
<accession>A0A0H5RFP2</accession>
<evidence type="ECO:0000313" key="1">
    <source>
        <dbReference type="EMBL" id="CRZ12833.1"/>
    </source>
</evidence>
<reference evidence="1" key="1">
    <citation type="submission" date="2015-04" db="EMBL/GenBank/DDBJ databases">
        <title>The genome sequence of the plant pathogenic Rhizarian Plasmodiophora brassicae reveals insights in its biotrophic life cycle and the origin of chitin synthesis.</title>
        <authorList>
            <person name="Schwelm A."/>
            <person name="Fogelqvist J."/>
            <person name="Knaust A."/>
            <person name="Julke S."/>
            <person name="Lilja T."/>
            <person name="Dhandapani V."/>
            <person name="Bonilla-Rosso G."/>
            <person name="Karlsson M."/>
            <person name="Shevchenko A."/>
            <person name="Choi S.R."/>
            <person name="Kim H.G."/>
            <person name="Park J.Y."/>
            <person name="Lim Y.P."/>
            <person name="Ludwig-Muller J."/>
            <person name="Dixelius C."/>
        </authorList>
    </citation>
    <scope>NUCLEOTIDE SEQUENCE</scope>
    <source>
        <tissue evidence="1">Potato root galls</tissue>
    </source>
</reference>
<dbReference type="Gene3D" id="3.20.20.370">
    <property type="entry name" value="Glycoside hydrolase/deacetylase"/>
    <property type="match status" value="1"/>
</dbReference>
<dbReference type="InterPro" id="IPR011330">
    <property type="entry name" value="Glyco_hydro/deAcase_b/a-brl"/>
</dbReference>
<proteinExistence type="predicted"/>
<dbReference type="EMBL" id="HACM01012391">
    <property type="protein sequence ID" value="CRZ12833.1"/>
    <property type="molecule type" value="Transcribed_RNA"/>
</dbReference>
<name>A0A0H5RFP2_9EUKA</name>
<dbReference type="AlphaFoldDB" id="A0A0H5RFP2"/>